<evidence type="ECO:0000313" key="5">
    <source>
        <dbReference type="EMBL" id="KIW08697.1"/>
    </source>
</evidence>
<dbReference type="GeneID" id="27308617"/>
<dbReference type="InParanoid" id="A0A0D1Z6V8"/>
<sequence>MHYFLFYYWVLLPVFLVSAVSHVSRSLPTASSSHPLEDAIKALRIEQNSAQASFFVPCLNCIGGPSGLLNQSFLFNLEAFPSEQPCGYNNVSLNGIPLLQNWESTGIHGQASASLNSSGHALSVLVTSDCLHGVGQDEDDDVAKSQLLTLTIQKVDQEQVQSLAGFTLSFKQHPFPELLRLSLAPEYSARDLPDSETWRDPPSSVRLPASIPEDASPLDDSESLSLKEQLRELQELEDKANELVRLIQEKKDLINLRFPKATKGLKQEIESCESFLCVVKAIGRRVHNAAHAAYIRFHSSHQPYASWHASAGGQAPTMLASEAVAVAAPEQCHVHKGRPSERPPPYRGPLTAPREKSPAQNYTQPSTGEPKWRDATDPSIFIVVLKFLAVVTGLAFLFSLLRRCCMSDRKRAERAAERERRATERLYKCAARKQSWRDWWTGRKRGKPGYRQGDYEEKRALILQQEHILEGAMQDEIQQLRIREEIRQLRQTRDAVDDLVRAEEGRSVLPLYSASASSPHTFYPRPIPAPITIPPATSRMYPVHDSDEHPPTPLSRTSSLPGYKTEGSEPPGYESDRRSSFSSHDGDGFSEYAHSVRTTESQWSPDSSIPDLSPRPSMETALTVETARTFL</sequence>
<feature type="transmembrane region" description="Helical" evidence="3">
    <location>
        <begin position="380"/>
        <end position="401"/>
    </location>
</feature>
<feature type="region of interest" description="Disordered" evidence="2">
    <location>
        <begin position="191"/>
        <end position="222"/>
    </location>
</feature>
<evidence type="ECO:0000256" key="3">
    <source>
        <dbReference type="SAM" id="Phobius"/>
    </source>
</evidence>
<reference evidence="5 6" key="1">
    <citation type="submission" date="2015-01" db="EMBL/GenBank/DDBJ databases">
        <title>The Genome Sequence of Ochroconis gallopava CBS43764.</title>
        <authorList>
            <consortium name="The Broad Institute Genomics Platform"/>
            <person name="Cuomo C."/>
            <person name="de Hoog S."/>
            <person name="Gorbushina A."/>
            <person name="Stielow B."/>
            <person name="Teixiera M."/>
            <person name="Abouelleil A."/>
            <person name="Chapman S.B."/>
            <person name="Priest M."/>
            <person name="Young S.K."/>
            <person name="Wortman J."/>
            <person name="Nusbaum C."/>
            <person name="Birren B."/>
        </authorList>
    </citation>
    <scope>NUCLEOTIDE SEQUENCE [LARGE SCALE GENOMIC DNA]</scope>
    <source>
        <strain evidence="5 6">CBS 43764</strain>
    </source>
</reference>
<dbReference type="RefSeq" id="XP_016218566.1">
    <property type="nucleotide sequence ID" value="XM_016353413.1"/>
</dbReference>
<gene>
    <name evidence="5" type="ORF">PV09_00644</name>
</gene>
<evidence type="ECO:0000256" key="4">
    <source>
        <dbReference type="SAM" id="SignalP"/>
    </source>
</evidence>
<dbReference type="EMBL" id="KN847530">
    <property type="protein sequence ID" value="KIW08697.1"/>
    <property type="molecule type" value="Genomic_DNA"/>
</dbReference>
<feature type="compositionally biased region" description="Polar residues" evidence="2">
    <location>
        <begin position="358"/>
        <end position="367"/>
    </location>
</feature>
<keyword evidence="3" id="KW-0812">Transmembrane</keyword>
<dbReference type="AlphaFoldDB" id="A0A0D1Z6V8"/>
<organism evidence="5 6">
    <name type="scientific">Verruconis gallopava</name>
    <dbReference type="NCBI Taxonomy" id="253628"/>
    <lineage>
        <taxon>Eukaryota</taxon>
        <taxon>Fungi</taxon>
        <taxon>Dikarya</taxon>
        <taxon>Ascomycota</taxon>
        <taxon>Pezizomycotina</taxon>
        <taxon>Dothideomycetes</taxon>
        <taxon>Pleosporomycetidae</taxon>
        <taxon>Venturiales</taxon>
        <taxon>Sympoventuriaceae</taxon>
        <taxon>Verruconis</taxon>
    </lineage>
</organism>
<dbReference type="HOGENOM" id="CLU_512840_0_0_1"/>
<feature type="compositionally biased region" description="Polar residues" evidence="2">
    <location>
        <begin position="596"/>
        <end position="607"/>
    </location>
</feature>
<proteinExistence type="predicted"/>
<dbReference type="STRING" id="253628.A0A0D1Z6V8"/>
<keyword evidence="3" id="KW-0472">Membrane</keyword>
<evidence type="ECO:0000256" key="1">
    <source>
        <dbReference type="SAM" id="Coils"/>
    </source>
</evidence>
<dbReference type="Proteomes" id="UP000053259">
    <property type="component" value="Unassembled WGS sequence"/>
</dbReference>
<dbReference type="OrthoDB" id="4225201at2759"/>
<feature type="chain" id="PRO_5002237564" evidence="4">
    <location>
        <begin position="20"/>
        <end position="631"/>
    </location>
</feature>
<feature type="signal peptide" evidence="4">
    <location>
        <begin position="1"/>
        <end position="19"/>
    </location>
</feature>
<keyword evidence="6" id="KW-1185">Reference proteome</keyword>
<feature type="region of interest" description="Disordered" evidence="2">
    <location>
        <begin position="333"/>
        <end position="371"/>
    </location>
</feature>
<feature type="region of interest" description="Disordered" evidence="2">
    <location>
        <begin position="534"/>
        <end position="631"/>
    </location>
</feature>
<keyword evidence="1" id="KW-0175">Coiled coil</keyword>
<evidence type="ECO:0000313" key="6">
    <source>
        <dbReference type="Proteomes" id="UP000053259"/>
    </source>
</evidence>
<feature type="compositionally biased region" description="Basic and acidic residues" evidence="2">
    <location>
        <begin position="574"/>
        <end position="587"/>
    </location>
</feature>
<accession>A0A0D1Z6V8</accession>
<feature type="coiled-coil region" evidence="1">
    <location>
        <begin position="223"/>
        <end position="256"/>
    </location>
</feature>
<evidence type="ECO:0000256" key="2">
    <source>
        <dbReference type="SAM" id="MobiDB-lite"/>
    </source>
</evidence>
<dbReference type="VEuPathDB" id="FungiDB:PV09_00644"/>
<protein>
    <submittedName>
        <fullName evidence="5">Uncharacterized protein</fullName>
    </submittedName>
</protein>
<keyword evidence="3" id="KW-1133">Transmembrane helix</keyword>
<name>A0A0D1Z6V8_9PEZI</name>
<keyword evidence="4" id="KW-0732">Signal</keyword>